<reference evidence="5 6" key="1">
    <citation type="submission" date="2020-08" db="EMBL/GenBank/DDBJ databases">
        <title>Genome public.</title>
        <authorList>
            <person name="Liu C."/>
            <person name="Sun Q."/>
        </authorList>
    </citation>
    <scope>NUCLEOTIDE SEQUENCE [LARGE SCALE GENOMIC DNA]</scope>
    <source>
        <strain evidence="5 6">M2</strain>
    </source>
</reference>
<feature type="region of interest" description="Disordered" evidence="2">
    <location>
        <begin position="374"/>
        <end position="509"/>
    </location>
</feature>
<evidence type="ECO:0000256" key="2">
    <source>
        <dbReference type="SAM" id="MobiDB-lite"/>
    </source>
</evidence>
<feature type="transmembrane region" description="Helical" evidence="3">
    <location>
        <begin position="56"/>
        <end position="78"/>
    </location>
</feature>
<feature type="region of interest" description="Disordered" evidence="2">
    <location>
        <begin position="1"/>
        <end position="50"/>
    </location>
</feature>
<dbReference type="RefSeq" id="WP_186969226.1">
    <property type="nucleotide sequence ID" value="NZ_JACOPK010000002.1"/>
</dbReference>
<evidence type="ECO:0000256" key="3">
    <source>
        <dbReference type="SAM" id="Phobius"/>
    </source>
</evidence>
<organism evidence="5 6">
    <name type="scientific">Agathobaculum hominis</name>
    <dbReference type="NCBI Taxonomy" id="2763014"/>
    <lineage>
        <taxon>Bacteria</taxon>
        <taxon>Bacillati</taxon>
        <taxon>Bacillota</taxon>
        <taxon>Clostridia</taxon>
        <taxon>Eubacteriales</taxon>
        <taxon>Butyricicoccaceae</taxon>
        <taxon>Agathobaculum</taxon>
    </lineage>
</organism>
<dbReference type="InterPro" id="IPR050922">
    <property type="entry name" value="LytR/CpsA/Psr_CW_biosynth"/>
</dbReference>
<dbReference type="NCBIfam" id="TIGR00350">
    <property type="entry name" value="lytR_cpsA_psr"/>
    <property type="match status" value="1"/>
</dbReference>
<dbReference type="PANTHER" id="PTHR33392:SF6">
    <property type="entry name" value="POLYISOPRENYL-TEICHOIC ACID--PEPTIDOGLYCAN TEICHOIC ACID TRANSFERASE TAGU"/>
    <property type="match status" value="1"/>
</dbReference>
<dbReference type="Gene3D" id="3.40.630.190">
    <property type="entry name" value="LCP protein"/>
    <property type="match status" value="1"/>
</dbReference>
<evidence type="ECO:0000259" key="4">
    <source>
        <dbReference type="Pfam" id="PF03816"/>
    </source>
</evidence>
<gene>
    <name evidence="5" type="ORF">H8S02_02905</name>
</gene>
<comment type="caution">
    <text evidence="5">The sequence shown here is derived from an EMBL/GenBank/DDBJ whole genome shotgun (WGS) entry which is preliminary data.</text>
</comment>
<evidence type="ECO:0000313" key="5">
    <source>
        <dbReference type="EMBL" id="MBC5694901.1"/>
    </source>
</evidence>
<dbReference type="PANTHER" id="PTHR33392">
    <property type="entry name" value="POLYISOPRENYL-TEICHOIC ACID--PEPTIDOGLYCAN TEICHOIC ACID TRANSFERASE TAGU"/>
    <property type="match status" value="1"/>
</dbReference>
<accession>A0ABR7GKS0</accession>
<keyword evidence="3" id="KW-1133">Transmembrane helix</keyword>
<name>A0ABR7GKS0_9FIRM</name>
<feature type="compositionally biased region" description="Basic residues" evidence="2">
    <location>
        <begin position="38"/>
        <end position="50"/>
    </location>
</feature>
<keyword evidence="3" id="KW-0812">Transmembrane</keyword>
<dbReference type="InterPro" id="IPR004474">
    <property type="entry name" value="LytR_CpsA_psr"/>
</dbReference>
<proteinExistence type="inferred from homology"/>
<dbReference type="Proteomes" id="UP000641741">
    <property type="component" value="Unassembled WGS sequence"/>
</dbReference>
<sequence length="509" mass="54225">MKLFGGSGEHNGRSDRQTKKRPAAAQSGAKAQTAPKPQGKKGGRTAAPKKHSKKRIAAIVIAVLIALLCACGAAYYVFFVRPPTDTIHDKTNGDKVDTSSLLNQGTRIKDVFTFVVGAVDEDQTRTDALMVATMNTKDKTINIMNIPRDTMCNNGESGAWRKINAAYATKKGIEQTKVEIERLMGFQPDRYVIVNFEGIAAIVDAIGGVDYDVPFRMQYSDPSQHLEIDLQPGMQHLTGKQTVEFLRWRHNNDYSKQYVNGDEGRVENQQKFLKELARQVLQVKNASKIPKIAEAVSKNVKTDFTTGELLWMGKQALQIDNANLKFYTLPGYGAMSYAGSDPYKYSFFFPKEKETLELVNKYFNPYEEPITKLDMVTGPAGSSSSGYSGGVSAGEDEDVWGDTGGGYYYEDDSDYSGGESGGDYSGGETGGYEEPDNSGGDYSGGETGGGETGGESGGDYSGGGESGGSISGGETGGGESGGESGGDYSGGETGGETGGEGGGTVDPEA</sequence>
<evidence type="ECO:0000256" key="1">
    <source>
        <dbReference type="ARBA" id="ARBA00006068"/>
    </source>
</evidence>
<dbReference type="EMBL" id="JACOPK010000002">
    <property type="protein sequence ID" value="MBC5694901.1"/>
    <property type="molecule type" value="Genomic_DNA"/>
</dbReference>
<evidence type="ECO:0000313" key="6">
    <source>
        <dbReference type="Proteomes" id="UP000641741"/>
    </source>
</evidence>
<feature type="compositionally biased region" description="Gly residues" evidence="2">
    <location>
        <begin position="441"/>
        <end position="509"/>
    </location>
</feature>
<keyword evidence="6" id="KW-1185">Reference proteome</keyword>
<feature type="compositionally biased region" description="Low complexity" evidence="2">
    <location>
        <begin position="23"/>
        <end position="34"/>
    </location>
</feature>
<feature type="domain" description="Cell envelope-related transcriptional attenuator" evidence="4">
    <location>
        <begin position="125"/>
        <end position="280"/>
    </location>
</feature>
<keyword evidence="3" id="KW-0472">Membrane</keyword>
<protein>
    <submittedName>
        <fullName evidence="5">LCP family protein</fullName>
    </submittedName>
</protein>
<comment type="similarity">
    <text evidence="1">Belongs to the LytR/CpsA/Psr (LCP) family.</text>
</comment>
<feature type="compositionally biased region" description="Gly residues" evidence="2">
    <location>
        <begin position="418"/>
        <end position="430"/>
    </location>
</feature>
<dbReference type="Pfam" id="PF03816">
    <property type="entry name" value="LytR_cpsA_psr"/>
    <property type="match status" value="1"/>
</dbReference>